<gene>
    <name evidence="11" type="ORF">IFJ97_07470</name>
</gene>
<comment type="subcellular location">
    <subcellularLocation>
        <location evidence="1">Cell membrane</location>
        <topology evidence="1">Multi-pass membrane protein</topology>
    </subcellularLocation>
    <subcellularLocation>
        <location evidence="8">Membrane</location>
        <topology evidence="8">Multi-pass membrane protein</topology>
    </subcellularLocation>
</comment>
<feature type="transmembrane region" description="Helical" evidence="9">
    <location>
        <begin position="112"/>
        <end position="139"/>
    </location>
</feature>
<evidence type="ECO:0000256" key="4">
    <source>
        <dbReference type="ARBA" id="ARBA00022692"/>
    </source>
</evidence>
<proteinExistence type="inferred from homology"/>
<evidence type="ECO:0000256" key="2">
    <source>
        <dbReference type="ARBA" id="ARBA00022448"/>
    </source>
</evidence>
<keyword evidence="5 8" id="KW-0653">Protein transport</keyword>
<dbReference type="PANTHER" id="PTHR30625:SF15">
    <property type="entry name" value="BIOPOLYMER TRANSPORT PROTEIN EXBB"/>
    <property type="match status" value="1"/>
</dbReference>
<accession>A0A8J6YC44</accession>
<evidence type="ECO:0000259" key="10">
    <source>
        <dbReference type="Pfam" id="PF01618"/>
    </source>
</evidence>
<evidence type="ECO:0000256" key="1">
    <source>
        <dbReference type="ARBA" id="ARBA00004651"/>
    </source>
</evidence>
<dbReference type="EMBL" id="JACXWA010000120">
    <property type="protein sequence ID" value="MBD3871180.1"/>
    <property type="molecule type" value="Genomic_DNA"/>
</dbReference>
<organism evidence="11 12">
    <name type="scientific">Candidatus Sulfomarinibacter kjeldsenii</name>
    <dbReference type="NCBI Taxonomy" id="2885994"/>
    <lineage>
        <taxon>Bacteria</taxon>
        <taxon>Pseudomonadati</taxon>
        <taxon>Acidobacteriota</taxon>
        <taxon>Thermoanaerobaculia</taxon>
        <taxon>Thermoanaerobaculales</taxon>
        <taxon>Candidatus Sulfomarinibacteraceae</taxon>
        <taxon>Candidatus Sulfomarinibacter</taxon>
    </lineage>
</organism>
<keyword evidence="6 9" id="KW-1133">Transmembrane helix</keyword>
<evidence type="ECO:0000256" key="5">
    <source>
        <dbReference type="ARBA" id="ARBA00022927"/>
    </source>
</evidence>
<reference evidence="11 12" key="1">
    <citation type="submission" date="2020-08" db="EMBL/GenBank/DDBJ databases">
        <title>Acidobacteriota in marine sediments use diverse sulfur dissimilation pathways.</title>
        <authorList>
            <person name="Wasmund K."/>
        </authorList>
    </citation>
    <scope>NUCLEOTIDE SEQUENCE [LARGE SCALE GENOMIC DNA]</scope>
    <source>
        <strain evidence="11">MAG AM3-A</strain>
    </source>
</reference>
<feature type="transmembrane region" description="Helical" evidence="9">
    <location>
        <begin position="12"/>
        <end position="31"/>
    </location>
</feature>
<sequence length="218" mass="23739">MTGQVAEYFRQGGIFMYPLLFFSVLAATVAIERFIVFSKAKINVSDFLTKIRKALLVNRNVKEAIKICEQSKGPVASVMKAGLLRYGHAREDVEKTIENAALYELDRLEKRLGVLATTANVAPMLGFLGTVAGMIKSFATLAEQGLTNPAAVAVGISEALITTATGLIIAIPAQLVYNWYTTKITRFVRDIETASNMLVETFTEMDSQRYGSGGEGQA</sequence>
<dbReference type="Proteomes" id="UP000598633">
    <property type="component" value="Unassembled WGS sequence"/>
</dbReference>
<dbReference type="PANTHER" id="PTHR30625">
    <property type="entry name" value="PROTEIN TOLQ"/>
    <property type="match status" value="1"/>
</dbReference>
<dbReference type="InterPro" id="IPR050790">
    <property type="entry name" value="ExbB/TolQ_transport"/>
</dbReference>
<feature type="domain" description="MotA/TolQ/ExbB proton channel" evidence="10">
    <location>
        <begin position="72"/>
        <end position="192"/>
    </location>
</feature>
<evidence type="ECO:0000256" key="3">
    <source>
        <dbReference type="ARBA" id="ARBA00022475"/>
    </source>
</evidence>
<comment type="caution">
    <text evidence="11">The sequence shown here is derived from an EMBL/GenBank/DDBJ whole genome shotgun (WGS) entry which is preliminary data.</text>
</comment>
<dbReference type="Pfam" id="PF01618">
    <property type="entry name" value="MotA_ExbB"/>
    <property type="match status" value="1"/>
</dbReference>
<keyword evidence="2 8" id="KW-0813">Transport</keyword>
<dbReference type="AlphaFoldDB" id="A0A8J6YC44"/>
<name>A0A8J6YC44_9BACT</name>
<protein>
    <submittedName>
        <fullName evidence="11">MotA/TolQ/ExbB proton channel family protein</fullName>
    </submittedName>
</protein>
<keyword evidence="4 9" id="KW-0812">Transmembrane</keyword>
<evidence type="ECO:0000313" key="12">
    <source>
        <dbReference type="Proteomes" id="UP000598633"/>
    </source>
</evidence>
<evidence type="ECO:0000256" key="7">
    <source>
        <dbReference type="ARBA" id="ARBA00023136"/>
    </source>
</evidence>
<keyword evidence="3" id="KW-1003">Cell membrane</keyword>
<dbReference type="GO" id="GO:0005886">
    <property type="term" value="C:plasma membrane"/>
    <property type="evidence" value="ECO:0007669"/>
    <property type="project" value="UniProtKB-SubCell"/>
</dbReference>
<evidence type="ECO:0000256" key="8">
    <source>
        <dbReference type="RuleBase" id="RU004057"/>
    </source>
</evidence>
<dbReference type="InterPro" id="IPR002898">
    <property type="entry name" value="MotA_ExbB_proton_chnl"/>
</dbReference>
<dbReference type="GO" id="GO:0017038">
    <property type="term" value="P:protein import"/>
    <property type="evidence" value="ECO:0007669"/>
    <property type="project" value="TreeGrafter"/>
</dbReference>
<comment type="similarity">
    <text evidence="8">Belongs to the exbB/tolQ family.</text>
</comment>
<evidence type="ECO:0000256" key="9">
    <source>
        <dbReference type="SAM" id="Phobius"/>
    </source>
</evidence>
<evidence type="ECO:0000256" key="6">
    <source>
        <dbReference type="ARBA" id="ARBA00022989"/>
    </source>
</evidence>
<feature type="transmembrane region" description="Helical" evidence="9">
    <location>
        <begin position="159"/>
        <end position="180"/>
    </location>
</feature>
<evidence type="ECO:0000313" key="11">
    <source>
        <dbReference type="EMBL" id="MBD3871180.1"/>
    </source>
</evidence>
<keyword evidence="7 9" id="KW-0472">Membrane</keyword>